<evidence type="ECO:0000313" key="2">
    <source>
        <dbReference type="EMBL" id="PIU75190.1"/>
    </source>
</evidence>
<dbReference type="Gene3D" id="3.90.550.10">
    <property type="entry name" value="Spore Coat Polysaccharide Biosynthesis Protein SpsA, Chain A"/>
    <property type="match status" value="1"/>
</dbReference>
<dbReference type="EMBL" id="PEVY01000045">
    <property type="protein sequence ID" value="PIU75190.1"/>
    <property type="molecule type" value="Genomic_DNA"/>
</dbReference>
<gene>
    <name evidence="2" type="ORF">COS76_02110</name>
</gene>
<dbReference type="AlphaFoldDB" id="A0A2M7AX26"/>
<keyword evidence="1" id="KW-1133">Transmembrane helix</keyword>
<name>A0A2M7AX26_9BACT</name>
<evidence type="ECO:0000313" key="3">
    <source>
        <dbReference type="Proteomes" id="UP000228775"/>
    </source>
</evidence>
<proteinExistence type="predicted"/>
<protein>
    <recommendedName>
        <fullName evidence="4">Glycosyltransferase 2-like domain-containing protein</fullName>
    </recommendedName>
</protein>
<dbReference type="PANTHER" id="PTHR36851:SF1">
    <property type="entry name" value="GLYCO_TRANS_2-LIKE DOMAIN-CONTAINING PROTEIN"/>
    <property type="match status" value="1"/>
</dbReference>
<feature type="transmembrane region" description="Helical" evidence="1">
    <location>
        <begin position="453"/>
        <end position="473"/>
    </location>
</feature>
<evidence type="ECO:0000256" key="1">
    <source>
        <dbReference type="SAM" id="Phobius"/>
    </source>
</evidence>
<reference evidence="3" key="1">
    <citation type="submission" date="2017-09" db="EMBL/GenBank/DDBJ databases">
        <title>Depth-based differentiation of microbial function through sediment-hosted aquifers and enrichment of novel symbionts in the deep terrestrial subsurface.</title>
        <authorList>
            <person name="Probst A.J."/>
            <person name="Ladd B."/>
            <person name="Jarett J.K."/>
            <person name="Geller-Mcgrath D.E."/>
            <person name="Sieber C.M.K."/>
            <person name="Emerson J.B."/>
            <person name="Anantharaman K."/>
            <person name="Thomas B.C."/>
            <person name="Malmstrom R."/>
            <person name="Stieglmeier M."/>
            <person name="Klingl A."/>
            <person name="Woyke T."/>
            <person name="Ryan C.M."/>
            <person name="Banfield J.F."/>
        </authorList>
    </citation>
    <scope>NUCLEOTIDE SEQUENCE [LARGE SCALE GENOMIC DNA]</scope>
</reference>
<feature type="transmembrane region" description="Helical" evidence="1">
    <location>
        <begin position="485"/>
        <end position="508"/>
    </location>
</feature>
<feature type="transmembrane region" description="Helical" evidence="1">
    <location>
        <begin position="413"/>
        <end position="433"/>
    </location>
</feature>
<dbReference type="PANTHER" id="PTHR36851">
    <property type="entry name" value="UNNAMED PRODUCT"/>
    <property type="match status" value="1"/>
</dbReference>
<accession>A0A2M7AX26</accession>
<organism evidence="2 3">
    <name type="scientific">Candidatus Portnoybacteria bacterium CG06_land_8_20_14_3_00_39_12</name>
    <dbReference type="NCBI Taxonomy" id="1974809"/>
    <lineage>
        <taxon>Bacteria</taxon>
        <taxon>Candidatus Portnoyibacteriota</taxon>
    </lineage>
</organism>
<feature type="transmembrane region" description="Helical" evidence="1">
    <location>
        <begin position="24"/>
        <end position="49"/>
    </location>
</feature>
<dbReference type="InterPro" id="IPR029044">
    <property type="entry name" value="Nucleotide-diphossugar_trans"/>
</dbReference>
<comment type="caution">
    <text evidence="2">The sequence shown here is derived from an EMBL/GenBank/DDBJ whole genome shotgun (WGS) entry which is preliminary data.</text>
</comment>
<keyword evidence="1" id="KW-0812">Transmembrane</keyword>
<sequence length="529" mass="61879">MQKQDYIKIANARDPRLRRKKDRILYRFLEIMPGMLAWLTLVAIVLLSWLAPVGIAIFIIIFDLYWLFKTLFLSVHLRVAYKKVKQHIATDWLVKLQSLPEYDVNKNGDVSKIDDSPKLDWREIYHLIILPFAKEGPEVVRPTLQAIADSQYPHSKMIIVLAAEARIGQPARDIASQMQKEFGSKFFQFLTTLHPADIPCEIIGKGSNQTWAGKQAKKLIDELEIPYENIIISALDIDTRVLPHYFGCLAYHFVTTQDPWRSSYQPIPFYNNNIWQTPCFSRVVAVSGTFWQMMQQERPERLATFSSHSMPFKAVIEESYWNWNIVSEDSRIFWQSLLFYDGDYQTVPLYYPVSLDACYGGSWRRTIINQYKQQRRWGWGVENIPYVIFGFLNNKKISLSKKIRYAFNHFEGFWSWSTNALIIFLLGWLPLFLGGDKFNVTLLSYNLPRLTRWIMTLSMIGILGSAIYNIMILPAKPRDISRWRYGIMFLQWVLMPVTIMVFGCFPGLDAQTRLMLGKYMGFWNTDKPR</sequence>
<feature type="transmembrane region" description="Helical" evidence="1">
    <location>
        <begin position="55"/>
        <end position="75"/>
    </location>
</feature>
<dbReference type="Proteomes" id="UP000228775">
    <property type="component" value="Unassembled WGS sequence"/>
</dbReference>
<keyword evidence="1" id="KW-0472">Membrane</keyword>
<evidence type="ECO:0008006" key="4">
    <source>
        <dbReference type="Google" id="ProtNLM"/>
    </source>
</evidence>